<dbReference type="Pfam" id="PF00534">
    <property type="entry name" value="Glycos_transf_1"/>
    <property type="match status" value="1"/>
</dbReference>
<dbReference type="InterPro" id="IPR001296">
    <property type="entry name" value="Glyco_trans_1"/>
</dbReference>
<sequence>MEKINILMVAAEAAPYVKVGGLGDVVGSLPPALRKLGLDVRLILPLYDAIDRKKFALRKIFSNLAIAYAAQTYRVNLYATFFPAGRTPVYFLDAPEFFSGPEIYPRQGQSDRFLFFSAAVLSVLPSINFSPDIIHCHDAQTGLVPVLMKTIGAGRFEGVKTVFTIHNFTYQKKTSPAVLKKINLDIQTCHSLALDARDGDINFMVQGILNADQVTTVSPTYAREITTSFYGAGLEKIIRRRRADLTGIINGLDLDFFNPARDPFLVRRYSARCLSAKKENKLAVQKAFGLPVDEKIALSALVSRLVWQKGIDLLDEKCARLPGQLIILGRGEQDQEKRLKALTRRFPKQISVQIKYDEKLAHLVYAGADIFLMPSRFEPCGLGQMIAMRYGAVPVVRATGGLKDTVSRQTGFVFQDMTQPAFFGAWQKALDIFYQQPRQWRRRQSAGFRKDFSWTKPARSYAFLYRHLLDRRTKKN</sequence>
<dbReference type="EMBL" id="PCSD01000103">
    <property type="protein sequence ID" value="PIP33422.1"/>
    <property type="molecule type" value="Genomic_DNA"/>
</dbReference>
<proteinExistence type="inferred from homology"/>
<dbReference type="Proteomes" id="UP000230729">
    <property type="component" value="Unassembled WGS sequence"/>
</dbReference>
<evidence type="ECO:0000259" key="8">
    <source>
        <dbReference type="Pfam" id="PF00534"/>
    </source>
</evidence>
<dbReference type="HAMAP" id="MF_00484">
    <property type="entry name" value="Glycogen_synth"/>
    <property type="match status" value="1"/>
</dbReference>
<evidence type="ECO:0000256" key="4">
    <source>
        <dbReference type="ARBA" id="ARBA00022676"/>
    </source>
</evidence>
<comment type="catalytic activity">
    <reaction evidence="1 7">
        <text>[(1-&gt;4)-alpha-D-glucosyl](n) + ADP-alpha-D-glucose = [(1-&gt;4)-alpha-D-glucosyl](n+1) + ADP + H(+)</text>
        <dbReference type="Rhea" id="RHEA:18189"/>
        <dbReference type="Rhea" id="RHEA-COMP:9584"/>
        <dbReference type="Rhea" id="RHEA-COMP:9587"/>
        <dbReference type="ChEBI" id="CHEBI:15378"/>
        <dbReference type="ChEBI" id="CHEBI:15444"/>
        <dbReference type="ChEBI" id="CHEBI:57498"/>
        <dbReference type="ChEBI" id="CHEBI:456216"/>
        <dbReference type="EC" id="2.4.1.21"/>
    </reaction>
</comment>
<dbReference type="UniPathway" id="UPA00164"/>
<feature type="domain" description="Starch synthase catalytic" evidence="9">
    <location>
        <begin position="5"/>
        <end position="239"/>
    </location>
</feature>
<comment type="pathway">
    <text evidence="7">Glycan biosynthesis; glycogen biosynthesis.</text>
</comment>
<dbReference type="EC" id="2.4.1.21" evidence="7"/>
<evidence type="ECO:0000256" key="7">
    <source>
        <dbReference type="HAMAP-Rule" id="MF_00484"/>
    </source>
</evidence>
<protein>
    <recommendedName>
        <fullName evidence="7">Glycogen synthase</fullName>
        <ecNumber evidence="7">2.4.1.21</ecNumber>
    </recommendedName>
    <alternativeName>
        <fullName evidence="7">Starch [bacterial glycogen] synthase</fullName>
    </alternativeName>
</protein>
<comment type="function">
    <text evidence="2 7">Synthesizes alpha-1,4-glucan chains using ADP-glucose.</text>
</comment>
<evidence type="ECO:0000256" key="3">
    <source>
        <dbReference type="ARBA" id="ARBA00010281"/>
    </source>
</evidence>
<evidence type="ECO:0000256" key="6">
    <source>
        <dbReference type="ARBA" id="ARBA00023056"/>
    </source>
</evidence>
<dbReference type="GO" id="GO:0009011">
    <property type="term" value="F:alpha-1,4-glucan glucosyltransferase (ADP-glucose donor) activity"/>
    <property type="evidence" value="ECO:0007669"/>
    <property type="project" value="UniProtKB-UniRule"/>
</dbReference>
<name>A0A2G9ZJU8_9BACT</name>
<dbReference type="InterPro" id="IPR011835">
    <property type="entry name" value="GS/SS"/>
</dbReference>
<evidence type="ECO:0000256" key="2">
    <source>
        <dbReference type="ARBA" id="ARBA00002764"/>
    </source>
</evidence>
<dbReference type="CDD" id="cd03791">
    <property type="entry name" value="GT5_Glycogen_synthase_DULL1-like"/>
    <property type="match status" value="1"/>
</dbReference>
<dbReference type="NCBIfam" id="TIGR02095">
    <property type="entry name" value="glgA"/>
    <property type="match status" value="1"/>
</dbReference>
<dbReference type="AlphaFoldDB" id="A0A2G9ZJU8"/>
<feature type="binding site" evidence="7">
    <location>
        <position position="18"/>
    </location>
    <ligand>
        <name>ADP-alpha-D-glucose</name>
        <dbReference type="ChEBI" id="CHEBI:57498"/>
    </ligand>
</feature>
<dbReference type="Pfam" id="PF08323">
    <property type="entry name" value="Glyco_transf_5"/>
    <property type="match status" value="1"/>
</dbReference>
<keyword evidence="5 7" id="KW-0808">Transferase</keyword>
<keyword evidence="6 7" id="KW-0320">Glycogen biosynthesis</keyword>
<dbReference type="SUPFAM" id="SSF53756">
    <property type="entry name" value="UDP-Glycosyltransferase/glycogen phosphorylase"/>
    <property type="match status" value="1"/>
</dbReference>
<dbReference type="PANTHER" id="PTHR45825">
    <property type="entry name" value="GRANULE-BOUND STARCH SYNTHASE 1, CHLOROPLASTIC/AMYLOPLASTIC"/>
    <property type="match status" value="1"/>
</dbReference>
<dbReference type="GO" id="GO:0005978">
    <property type="term" value="P:glycogen biosynthetic process"/>
    <property type="evidence" value="ECO:0007669"/>
    <property type="project" value="UniProtKB-UniRule"/>
</dbReference>
<dbReference type="GO" id="GO:0004373">
    <property type="term" value="F:alpha-1,4-glucan glucosyltransferase (UDP-glucose donor) activity"/>
    <property type="evidence" value="ECO:0007669"/>
    <property type="project" value="InterPro"/>
</dbReference>
<evidence type="ECO:0000259" key="9">
    <source>
        <dbReference type="Pfam" id="PF08323"/>
    </source>
</evidence>
<evidence type="ECO:0000313" key="11">
    <source>
        <dbReference type="Proteomes" id="UP000230729"/>
    </source>
</evidence>
<evidence type="ECO:0000313" key="10">
    <source>
        <dbReference type="EMBL" id="PIP33422.1"/>
    </source>
</evidence>
<keyword evidence="4 7" id="KW-0328">Glycosyltransferase</keyword>
<feature type="domain" description="Glycosyl transferase family 1" evidence="8">
    <location>
        <begin position="290"/>
        <end position="421"/>
    </location>
</feature>
<dbReference type="PANTHER" id="PTHR45825:SF11">
    <property type="entry name" value="ALPHA AMYLASE DOMAIN-CONTAINING PROTEIN"/>
    <property type="match status" value="1"/>
</dbReference>
<accession>A0A2G9ZJU8</accession>
<gene>
    <name evidence="7" type="primary">glgA</name>
    <name evidence="10" type="ORF">COX22_04395</name>
</gene>
<dbReference type="InterPro" id="IPR013534">
    <property type="entry name" value="Starch_synth_cat_dom"/>
</dbReference>
<evidence type="ECO:0000256" key="1">
    <source>
        <dbReference type="ARBA" id="ARBA00001478"/>
    </source>
</evidence>
<evidence type="ECO:0000256" key="5">
    <source>
        <dbReference type="ARBA" id="ARBA00022679"/>
    </source>
</evidence>
<comment type="similarity">
    <text evidence="3 7">Belongs to the glycosyltransferase 1 family. Bacterial/plant glycogen synthase subfamily.</text>
</comment>
<comment type="caution">
    <text evidence="10">The sequence shown here is derived from an EMBL/GenBank/DDBJ whole genome shotgun (WGS) entry which is preliminary data.</text>
</comment>
<reference evidence="10 11" key="1">
    <citation type="submission" date="2017-09" db="EMBL/GenBank/DDBJ databases">
        <title>Depth-based differentiation of microbial function through sediment-hosted aquifers and enrichment of novel symbionts in the deep terrestrial subsurface.</title>
        <authorList>
            <person name="Probst A.J."/>
            <person name="Ladd B."/>
            <person name="Jarett J.K."/>
            <person name="Geller-Mcgrath D.E."/>
            <person name="Sieber C.M."/>
            <person name="Emerson J.B."/>
            <person name="Anantharaman K."/>
            <person name="Thomas B.C."/>
            <person name="Malmstrom R."/>
            <person name="Stieglmeier M."/>
            <person name="Klingl A."/>
            <person name="Woyke T."/>
            <person name="Ryan C.M."/>
            <person name="Banfield J.F."/>
        </authorList>
    </citation>
    <scope>NUCLEOTIDE SEQUENCE [LARGE SCALE GENOMIC DNA]</scope>
    <source>
        <strain evidence="10">CG23_combo_of_CG06-09_8_20_14_all_49_15</strain>
    </source>
</reference>
<dbReference type="Gene3D" id="3.40.50.2000">
    <property type="entry name" value="Glycogen Phosphorylase B"/>
    <property type="match status" value="2"/>
</dbReference>
<organism evidence="10 11">
    <name type="scientific">Candidatus Falkowbacteria bacterium CG23_combo_of_CG06-09_8_20_14_all_49_15</name>
    <dbReference type="NCBI Taxonomy" id="1974572"/>
    <lineage>
        <taxon>Bacteria</taxon>
        <taxon>Candidatus Falkowiibacteriota</taxon>
    </lineage>
</organism>